<accession>A0ABW1EY80</accession>
<dbReference type="Proteomes" id="UP001596067">
    <property type="component" value="Unassembled WGS sequence"/>
</dbReference>
<gene>
    <name evidence="3" type="ORF">ACFP0N_19215</name>
</gene>
<reference evidence="4" key="1">
    <citation type="journal article" date="2019" name="Int. J. Syst. Evol. Microbiol.">
        <title>The Global Catalogue of Microorganisms (GCM) 10K type strain sequencing project: providing services to taxonomists for standard genome sequencing and annotation.</title>
        <authorList>
            <consortium name="The Broad Institute Genomics Platform"/>
            <consortium name="The Broad Institute Genome Sequencing Center for Infectious Disease"/>
            <person name="Wu L."/>
            <person name="Ma J."/>
        </authorList>
    </citation>
    <scope>NUCLEOTIDE SEQUENCE [LARGE SCALE GENOMIC DNA]</scope>
    <source>
        <strain evidence="4">CGMCC 4.1469</strain>
    </source>
</reference>
<comment type="caution">
    <text evidence="3">The sequence shown here is derived from an EMBL/GenBank/DDBJ whole genome shotgun (WGS) entry which is preliminary data.</text>
</comment>
<dbReference type="InterPro" id="IPR036010">
    <property type="entry name" value="2Fe-2S_ferredoxin-like_sf"/>
</dbReference>
<dbReference type="EMBL" id="JBHSOD010000023">
    <property type="protein sequence ID" value="MFC5887101.1"/>
    <property type="molecule type" value="Genomic_DNA"/>
</dbReference>
<sequence>MNPPNRRRTPAALVGAEPGPAHTIEFDGRPVPALPGQTIAAALWADGVLAWRTTRVGGRPRGAFCGIGVCFDCLATVDGRPNQRTCLLPAEPGTTVTTQEGNGRADLAV</sequence>
<dbReference type="InterPro" id="IPR042204">
    <property type="entry name" value="2Fe-2S-bd_N"/>
</dbReference>
<organism evidence="3 4">
    <name type="scientific">Kitasatospora aburaviensis</name>
    <dbReference type="NCBI Taxonomy" id="67265"/>
    <lineage>
        <taxon>Bacteria</taxon>
        <taxon>Bacillati</taxon>
        <taxon>Actinomycetota</taxon>
        <taxon>Actinomycetes</taxon>
        <taxon>Kitasatosporales</taxon>
        <taxon>Streptomycetaceae</taxon>
        <taxon>Kitasatospora</taxon>
    </lineage>
</organism>
<dbReference type="RefSeq" id="WP_313763029.1">
    <property type="nucleotide sequence ID" value="NZ_BAAAVH010000039.1"/>
</dbReference>
<protein>
    <submittedName>
        <fullName evidence="3">(2Fe-2S)-binding protein</fullName>
    </submittedName>
</protein>
<name>A0ABW1EY80_9ACTN</name>
<evidence type="ECO:0000313" key="3">
    <source>
        <dbReference type="EMBL" id="MFC5887101.1"/>
    </source>
</evidence>
<proteinExistence type="predicted"/>
<keyword evidence="1" id="KW-0560">Oxidoreductase</keyword>
<keyword evidence="4" id="KW-1185">Reference proteome</keyword>
<dbReference type="Pfam" id="PF13510">
    <property type="entry name" value="Fer2_4"/>
    <property type="match status" value="1"/>
</dbReference>
<evidence type="ECO:0000313" key="4">
    <source>
        <dbReference type="Proteomes" id="UP001596067"/>
    </source>
</evidence>
<dbReference type="SUPFAM" id="SSF54292">
    <property type="entry name" value="2Fe-2S ferredoxin-like"/>
    <property type="match status" value="1"/>
</dbReference>
<dbReference type="Gene3D" id="3.10.20.440">
    <property type="entry name" value="2Fe-2S iron-sulphur cluster binding domain, sarcosine oxidase, alpha subunit, N-terminal domain"/>
    <property type="match status" value="1"/>
</dbReference>
<evidence type="ECO:0000256" key="1">
    <source>
        <dbReference type="ARBA" id="ARBA00023002"/>
    </source>
</evidence>
<evidence type="ECO:0000256" key="2">
    <source>
        <dbReference type="SAM" id="MobiDB-lite"/>
    </source>
</evidence>
<feature type="region of interest" description="Disordered" evidence="2">
    <location>
        <begin position="1"/>
        <end position="20"/>
    </location>
</feature>